<dbReference type="Gene3D" id="1.10.10.10">
    <property type="entry name" value="Winged helix-like DNA-binding domain superfamily/Winged helix DNA-binding domain"/>
    <property type="match status" value="1"/>
</dbReference>
<keyword evidence="3" id="KW-0238">DNA-binding</keyword>
<evidence type="ECO:0000313" key="6">
    <source>
        <dbReference type="EMBL" id="CUS41462.1"/>
    </source>
</evidence>
<name>A0A170PLK6_9ZZZZ</name>
<dbReference type="InterPro" id="IPR036388">
    <property type="entry name" value="WH-like_DNA-bd_sf"/>
</dbReference>
<keyword evidence="4" id="KW-0804">Transcription</keyword>
<feature type="domain" description="HTH lysR-type" evidence="5">
    <location>
        <begin position="3"/>
        <end position="60"/>
    </location>
</feature>
<dbReference type="GO" id="GO:0000976">
    <property type="term" value="F:transcription cis-regulatory region binding"/>
    <property type="evidence" value="ECO:0007669"/>
    <property type="project" value="TreeGrafter"/>
</dbReference>
<dbReference type="InterPro" id="IPR005119">
    <property type="entry name" value="LysR_subst-bd"/>
</dbReference>
<evidence type="ECO:0000256" key="2">
    <source>
        <dbReference type="ARBA" id="ARBA00023015"/>
    </source>
</evidence>
<dbReference type="EMBL" id="CZQC01000043">
    <property type="protein sequence ID" value="CUS41462.1"/>
    <property type="molecule type" value="Genomic_DNA"/>
</dbReference>
<dbReference type="PANTHER" id="PTHR30126:SF88">
    <property type="entry name" value="TRANSCRIPTIONAL REGULATOR-RELATED"/>
    <property type="match status" value="1"/>
</dbReference>
<dbReference type="Gene3D" id="3.40.190.290">
    <property type="match status" value="1"/>
</dbReference>
<protein>
    <submittedName>
        <fullName evidence="6">Transcriptional regulator, LysR family</fullName>
    </submittedName>
</protein>
<dbReference type="SUPFAM" id="SSF46785">
    <property type="entry name" value="Winged helix' DNA-binding domain"/>
    <property type="match status" value="1"/>
</dbReference>
<dbReference type="InterPro" id="IPR000847">
    <property type="entry name" value="LysR_HTH_N"/>
</dbReference>
<keyword evidence="2" id="KW-0805">Transcription regulation</keyword>
<comment type="similarity">
    <text evidence="1">Belongs to the LysR transcriptional regulatory family.</text>
</comment>
<proteinExistence type="inferred from homology"/>
<dbReference type="AlphaFoldDB" id="A0A170PLK6"/>
<gene>
    <name evidence="6" type="ORF">MGWOODY_Tha409</name>
</gene>
<dbReference type="InterPro" id="IPR036390">
    <property type="entry name" value="WH_DNA-bd_sf"/>
</dbReference>
<organism evidence="6">
    <name type="scientific">hydrothermal vent metagenome</name>
    <dbReference type="NCBI Taxonomy" id="652676"/>
    <lineage>
        <taxon>unclassified sequences</taxon>
        <taxon>metagenomes</taxon>
        <taxon>ecological metagenomes</taxon>
    </lineage>
</organism>
<reference evidence="6" key="1">
    <citation type="submission" date="2015-10" db="EMBL/GenBank/DDBJ databases">
        <authorList>
            <person name="Gilbert D.G."/>
        </authorList>
    </citation>
    <scope>NUCLEOTIDE SEQUENCE</scope>
</reference>
<dbReference type="GO" id="GO:0003700">
    <property type="term" value="F:DNA-binding transcription factor activity"/>
    <property type="evidence" value="ECO:0007669"/>
    <property type="project" value="InterPro"/>
</dbReference>
<evidence type="ECO:0000256" key="1">
    <source>
        <dbReference type="ARBA" id="ARBA00009437"/>
    </source>
</evidence>
<dbReference type="SUPFAM" id="SSF53850">
    <property type="entry name" value="Periplasmic binding protein-like II"/>
    <property type="match status" value="1"/>
</dbReference>
<evidence type="ECO:0000256" key="3">
    <source>
        <dbReference type="ARBA" id="ARBA00023125"/>
    </source>
</evidence>
<evidence type="ECO:0000259" key="5">
    <source>
        <dbReference type="PROSITE" id="PS50931"/>
    </source>
</evidence>
<dbReference type="Pfam" id="PF00126">
    <property type="entry name" value="HTH_1"/>
    <property type="match status" value="1"/>
</dbReference>
<evidence type="ECO:0000256" key="4">
    <source>
        <dbReference type="ARBA" id="ARBA00023163"/>
    </source>
</evidence>
<dbReference type="Pfam" id="PF03466">
    <property type="entry name" value="LysR_substrate"/>
    <property type="match status" value="1"/>
</dbReference>
<accession>A0A170PLK6</accession>
<sequence length="311" mass="34578">MKTTLEQWRMFRAVVEHGGYAQAADAIYKSQSTISYGVHKLQEQLGVQLLEVEGRKAFLTPEGKTLLLRAERLLDQAEGIDRVAASLSGGTESLLRVARDMIYPCEQLFCALENFSKAYPHTRIELEEFVLSGGDDLLEADKVDLLITAHVPTDRQGQHVCRCELVPVTSANHPLQTLGRRIGYDDLIEYRQVVLRDSGKKRNVDSGWLGANQRWTVTHVSTSVNIVKRGLAFAWLPSHWVEQDIAAGNLAVIPFEEEATRYADLYLIKAHPDSVGPAAQALYELLSSKEEFSCPNDATKAKPLVMDGSAE</sequence>
<dbReference type="PANTHER" id="PTHR30126">
    <property type="entry name" value="HTH-TYPE TRANSCRIPTIONAL REGULATOR"/>
    <property type="match status" value="1"/>
</dbReference>
<dbReference type="PROSITE" id="PS50931">
    <property type="entry name" value="HTH_LYSR"/>
    <property type="match status" value="1"/>
</dbReference>